<name>A0A6J7CNG1_9ZZZZ</name>
<sequence>MPNSRALILGGLVALTVIVVSLDFAGIINGPVHRALPSQAAPAPQATYALPQGGQVVNVLDPTNALNSPTPTKNGLIKALGPVVSAPALGKDVAVVVLDGAEGAQLYARRPDRAQDPASTQKLVTALTALATLGSDTTIETKVVDNGSSITLVGGGDPTLTRKRVKNSTGNSLNELAALTAAQLKQRNKTRVALTFDDSAFTGPTTQPSWPAAYVASGVIAPVTALQTDGGRPNPATNGRTSDPSAQAGKQFAQALALQGITVVGPIKRGVAAEGAQQLAGVRSPAITNMVETMLTTSNDDIAEALAHLAGLRTGNGGSFEGGVKATRRVLDNFNVSQEGAAFFDGSGLSRDDLATPLTIAQVIYTASRSRDRGLRSLLSGLPIAGLTGTLADRFDTSGTKVASGVARGKTGTLTGVSSLAGTVVDKQGHLLVFVILADQLSTGGTLQAREAIDRFVATLASCGCQ</sequence>
<dbReference type="Gene3D" id="3.40.710.10">
    <property type="entry name" value="DD-peptidase/beta-lactamase superfamily"/>
    <property type="match status" value="2"/>
</dbReference>
<dbReference type="GO" id="GO:0004185">
    <property type="term" value="F:serine-type carboxypeptidase activity"/>
    <property type="evidence" value="ECO:0007669"/>
    <property type="project" value="InterPro"/>
</dbReference>
<evidence type="ECO:0000313" key="4">
    <source>
        <dbReference type="EMBL" id="CAB4858555.1"/>
    </source>
</evidence>
<dbReference type="SUPFAM" id="SSF56601">
    <property type="entry name" value="beta-lactamase/transpeptidase-like"/>
    <property type="match status" value="1"/>
</dbReference>
<dbReference type="GO" id="GO:0006508">
    <property type="term" value="P:proteolysis"/>
    <property type="evidence" value="ECO:0007669"/>
    <property type="project" value="InterPro"/>
</dbReference>
<dbReference type="GO" id="GO:0000270">
    <property type="term" value="P:peptidoglycan metabolic process"/>
    <property type="evidence" value="ECO:0007669"/>
    <property type="project" value="TreeGrafter"/>
</dbReference>
<reference evidence="4" key="1">
    <citation type="submission" date="2020-05" db="EMBL/GenBank/DDBJ databases">
        <authorList>
            <person name="Chiriac C."/>
            <person name="Salcher M."/>
            <person name="Ghai R."/>
            <person name="Kavagutti S V."/>
        </authorList>
    </citation>
    <scope>NUCLEOTIDE SEQUENCE</scope>
</reference>
<feature type="compositionally biased region" description="Polar residues" evidence="3">
    <location>
        <begin position="235"/>
        <end position="245"/>
    </location>
</feature>
<protein>
    <submittedName>
        <fullName evidence="4">Unannotated protein</fullName>
    </submittedName>
</protein>
<evidence type="ECO:0000256" key="3">
    <source>
        <dbReference type="SAM" id="MobiDB-lite"/>
    </source>
</evidence>
<proteinExistence type="inferred from homology"/>
<keyword evidence="2" id="KW-0378">Hydrolase</keyword>
<dbReference type="NCBIfam" id="TIGR00666">
    <property type="entry name" value="PBP4"/>
    <property type="match status" value="1"/>
</dbReference>
<evidence type="ECO:0000256" key="2">
    <source>
        <dbReference type="ARBA" id="ARBA00022801"/>
    </source>
</evidence>
<accession>A0A6J7CNG1</accession>
<organism evidence="4">
    <name type="scientific">freshwater metagenome</name>
    <dbReference type="NCBI Taxonomy" id="449393"/>
    <lineage>
        <taxon>unclassified sequences</taxon>
        <taxon>metagenomes</taxon>
        <taxon>ecological metagenomes</taxon>
    </lineage>
</organism>
<dbReference type="InterPro" id="IPR000667">
    <property type="entry name" value="Peptidase_S13"/>
</dbReference>
<dbReference type="PANTHER" id="PTHR30023:SF0">
    <property type="entry name" value="PENICILLIN-SENSITIVE CARBOXYPEPTIDASE A"/>
    <property type="match status" value="1"/>
</dbReference>
<feature type="region of interest" description="Disordered" evidence="3">
    <location>
        <begin position="226"/>
        <end position="248"/>
    </location>
</feature>
<dbReference type="AlphaFoldDB" id="A0A6J7CNG1"/>
<dbReference type="InterPro" id="IPR012338">
    <property type="entry name" value="Beta-lactam/transpept-like"/>
</dbReference>
<dbReference type="PANTHER" id="PTHR30023">
    <property type="entry name" value="D-ALANYL-D-ALANINE CARBOXYPEPTIDASE"/>
    <property type="match status" value="1"/>
</dbReference>
<evidence type="ECO:0000256" key="1">
    <source>
        <dbReference type="ARBA" id="ARBA00006096"/>
    </source>
</evidence>
<dbReference type="Pfam" id="PF02113">
    <property type="entry name" value="Peptidase_S13"/>
    <property type="match status" value="2"/>
</dbReference>
<dbReference type="PRINTS" id="PR00922">
    <property type="entry name" value="DADACBPTASE3"/>
</dbReference>
<comment type="similarity">
    <text evidence="1">Belongs to the peptidase S13 family.</text>
</comment>
<dbReference type="EMBL" id="CAFBLM010000002">
    <property type="protein sequence ID" value="CAB4858555.1"/>
    <property type="molecule type" value="Genomic_DNA"/>
</dbReference>
<gene>
    <name evidence="4" type="ORF">UFOPK3401_00124</name>
</gene>